<accession>A0A830G3U6</accession>
<evidence type="ECO:0000313" key="2">
    <source>
        <dbReference type="EMBL" id="MBP1955758.1"/>
    </source>
</evidence>
<dbReference type="AlphaFoldDB" id="A0A830G3U6"/>
<sequence>MSPLACPDCERGIERDEIRARTVPRPDGIRTTYRCPFCRGNFDTVAELL</sequence>
<evidence type="ECO:0008006" key="4">
    <source>
        <dbReference type="Google" id="ProtNLM"/>
    </source>
</evidence>
<reference evidence="1" key="1">
    <citation type="journal article" date="2014" name="Int. J. Syst. Evol. Microbiol.">
        <title>Complete genome sequence of Corynebacterium casei LMG S-19264T (=DSM 44701T), isolated from a smear-ripened cheese.</title>
        <authorList>
            <consortium name="US DOE Joint Genome Institute (JGI-PGF)"/>
            <person name="Walter F."/>
            <person name="Albersmeier A."/>
            <person name="Kalinowski J."/>
            <person name="Ruckert C."/>
        </authorList>
    </citation>
    <scope>NUCLEOTIDE SEQUENCE</scope>
    <source>
        <strain evidence="1">JCM 16108</strain>
    </source>
</reference>
<keyword evidence="3" id="KW-1185">Reference proteome</keyword>
<gene>
    <name evidence="1" type="ORF">GCM10009017_25920</name>
    <name evidence="2" type="ORF">J2752_002687</name>
</gene>
<dbReference type="Proteomes" id="UP000614609">
    <property type="component" value="Unassembled WGS sequence"/>
</dbReference>
<dbReference type="Proteomes" id="UP000765891">
    <property type="component" value="Unassembled WGS sequence"/>
</dbReference>
<name>A0A830G3U6_9EURY</name>
<dbReference type="EMBL" id="BMOO01000007">
    <property type="protein sequence ID" value="GGM74772.1"/>
    <property type="molecule type" value="Genomic_DNA"/>
</dbReference>
<organism evidence="1 3">
    <name type="scientific">Halarchaeum rubridurum</name>
    <dbReference type="NCBI Taxonomy" id="489911"/>
    <lineage>
        <taxon>Archaea</taxon>
        <taxon>Methanobacteriati</taxon>
        <taxon>Methanobacteriota</taxon>
        <taxon>Stenosarchaea group</taxon>
        <taxon>Halobacteria</taxon>
        <taxon>Halobacteriales</taxon>
        <taxon>Halobacteriaceae</taxon>
    </lineage>
</organism>
<evidence type="ECO:0000313" key="3">
    <source>
        <dbReference type="Proteomes" id="UP000614609"/>
    </source>
</evidence>
<proteinExistence type="predicted"/>
<dbReference type="OrthoDB" id="7926at2157"/>
<reference evidence="2" key="3">
    <citation type="submission" date="2021-03" db="EMBL/GenBank/DDBJ databases">
        <title>Genomic Encyclopedia of Type Strains, Phase IV (KMG-IV): sequencing the most valuable type-strain genomes for metagenomic binning, comparative biology and taxonomic classification.</title>
        <authorList>
            <person name="Goeker M."/>
        </authorList>
    </citation>
    <scope>NUCLEOTIDE SEQUENCE</scope>
    <source>
        <strain evidence="2">DSM 22443</strain>
    </source>
</reference>
<protein>
    <recommendedName>
        <fullName evidence="4">Small CPxCG-related zinc finger protein</fullName>
    </recommendedName>
</protein>
<evidence type="ECO:0000313" key="1">
    <source>
        <dbReference type="EMBL" id="GGM74772.1"/>
    </source>
</evidence>
<reference evidence="1" key="2">
    <citation type="submission" date="2020-09" db="EMBL/GenBank/DDBJ databases">
        <authorList>
            <person name="Sun Q."/>
            <person name="Ohkuma M."/>
        </authorList>
    </citation>
    <scope>NUCLEOTIDE SEQUENCE</scope>
    <source>
        <strain evidence="1">JCM 16108</strain>
    </source>
</reference>
<dbReference type="RefSeq" id="WP_188873025.1">
    <property type="nucleotide sequence ID" value="NZ_BMOO01000007.1"/>
</dbReference>
<dbReference type="EMBL" id="JAGGKO010000006">
    <property type="protein sequence ID" value="MBP1955758.1"/>
    <property type="molecule type" value="Genomic_DNA"/>
</dbReference>
<comment type="caution">
    <text evidence="1">The sequence shown here is derived from an EMBL/GenBank/DDBJ whole genome shotgun (WGS) entry which is preliminary data.</text>
</comment>